<evidence type="ECO:0000313" key="1">
    <source>
        <dbReference type="EMBL" id="MCG7509084.1"/>
    </source>
</evidence>
<dbReference type="EMBL" id="JAKREW010000070">
    <property type="protein sequence ID" value="MCG7509084.1"/>
    <property type="molecule type" value="Genomic_DNA"/>
</dbReference>
<sequence length="85" mass="9174">MLRLAGEEFPESLACITCSHVLEGHPIGLVARDEDGDWQFLCGTFAHQVSDGRLISISSAIELEPRLSSLKAVPLGASVTLEPRK</sequence>
<gene>
    <name evidence="1" type="ORF">L4923_29025</name>
</gene>
<reference evidence="1 2" key="1">
    <citation type="submission" date="2022-02" db="EMBL/GenBank/DDBJ databases">
        <title>Draft genome sequence of Mezorhizobium retamae strain IRAMC:0171 isolated from Retama raetam nodules.</title>
        <authorList>
            <person name="Bengaied R."/>
            <person name="Sbissi I."/>
            <person name="Huber K."/>
            <person name="Ghodbane F."/>
            <person name="Nouioui I."/>
            <person name="Tarhouni M."/>
            <person name="Gtari M."/>
        </authorList>
    </citation>
    <scope>NUCLEOTIDE SEQUENCE [LARGE SCALE GENOMIC DNA]</scope>
    <source>
        <strain evidence="1 2">IRAMC:0171</strain>
    </source>
</reference>
<accession>A0ABS9QR90</accession>
<evidence type="ECO:0000313" key="2">
    <source>
        <dbReference type="Proteomes" id="UP001201701"/>
    </source>
</evidence>
<dbReference type="RefSeq" id="WP_239370582.1">
    <property type="nucleotide sequence ID" value="NZ_JAKREW010000070.1"/>
</dbReference>
<name>A0ABS9QR90_9HYPH</name>
<organism evidence="1 2">
    <name type="scientific">Mesorhizobium retamae</name>
    <dbReference type="NCBI Taxonomy" id="2912854"/>
    <lineage>
        <taxon>Bacteria</taxon>
        <taxon>Pseudomonadati</taxon>
        <taxon>Pseudomonadota</taxon>
        <taxon>Alphaproteobacteria</taxon>
        <taxon>Hyphomicrobiales</taxon>
        <taxon>Phyllobacteriaceae</taxon>
        <taxon>Mesorhizobium</taxon>
    </lineage>
</organism>
<proteinExistence type="predicted"/>
<comment type="caution">
    <text evidence="1">The sequence shown here is derived from an EMBL/GenBank/DDBJ whole genome shotgun (WGS) entry which is preliminary data.</text>
</comment>
<dbReference type="Proteomes" id="UP001201701">
    <property type="component" value="Unassembled WGS sequence"/>
</dbReference>
<keyword evidence="2" id="KW-1185">Reference proteome</keyword>
<protein>
    <submittedName>
        <fullName evidence="1">Uncharacterized protein</fullName>
    </submittedName>
</protein>